<dbReference type="InterPro" id="IPR036236">
    <property type="entry name" value="Znf_C2H2_sf"/>
</dbReference>
<feature type="domain" description="ZAD" evidence="9">
    <location>
        <begin position="7"/>
        <end position="83"/>
    </location>
</feature>
<evidence type="ECO:0000256" key="7">
    <source>
        <dbReference type="SAM" id="MobiDB-lite"/>
    </source>
</evidence>
<feature type="compositionally biased region" description="Polar residues" evidence="7">
    <location>
        <begin position="385"/>
        <end position="395"/>
    </location>
</feature>
<dbReference type="AlphaFoldDB" id="A0A182MUT1"/>
<dbReference type="PROSITE" id="PS00028">
    <property type="entry name" value="ZINC_FINGER_C2H2_1"/>
    <property type="match status" value="4"/>
</dbReference>
<feature type="compositionally biased region" description="Basic and acidic residues" evidence="7">
    <location>
        <begin position="312"/>
        <end position="323"/>
    </location>
</feature>
<evidence type="ECO:0000313" key="11">
    <source>
        <dbReference type="Proteomes" id="UP000075883"/>
    </source>
</evidence>
<feature type="region of interest" description="Disordered" evidence="7">
    <location>
        <begin position="147"/>
        <end position="195"/>
    </location>
</feature>
<feature type="region of interest" description="Disordered" evidence="7">
    <location>
        <begin position="300"/>
        <end position="323"/>
    </location>
</feature>
<feature type="binding site" evidence="6">
    <location>
        <position position="12"/>
    </location>
    <ligand>
        <name>Zn(2+)</name>
        <dbReference type="ChEBI" id="CHEBI:29105"/>
    </ligand>
</feature>
<dbReference type="GO" id="GO:0000981">
    <property type="term" value="F:DNA-binding transcription factor activity, RNA polymerase II-specific"/>
    <property type="evidence" value="ECO:0007669"/>
    <property type="project" value="TreeGrafter"/>
</dbReference>
<feature type="region of interest" description="Disordered" evidence="7">
    <location>
        <begin position="373"/>
        <end position="418"/>
    </location>
</feature>
<feature type="binding site" evidence="6">
    <location>
        <position position="9"/>
    </location>
    <ligand>
        <name>Zn(2+)</name>
        <dbReference type="ChEBI" id="CHEBI:29105"/>
    </ligand>
</feature>
<dbReference type="Gene3D" id="3.30.160.60">
    <property type="entry name" value="Classic Zinc Finger"/>
    <property type="match status" value="3"/>
</dbReference>
<dbReference type="FunFam" id="3.30.160.60:FF:000446">
    <property type="entry name" value="Zinc finger protein"/>
    <property type="match status" value="1"/>
</dbReference>
<dbReference type="Gene3D" id="3.40.1800.20">
    <property type="match status" value="1"/>
</dbReference>
<keyword evidence="2" id="KW-0677">Repeat</keyword>
<evidence type="ECO:0000313" key="10">
    <source>
        <dbReference type="EnsemblMetazoa" id="ACUA026751-PA"/>
    </source>
</evidence>
<dbReference type="SUPFAM" id="SSF57667">
    <property type="entry name" value="beta-beta-alpha zinc fingers"/>
    <property type="match status" value="3"/>
</dbReference>
<organism evidence="10 11">
    <name type="scientific">Anopheles culicifacies</name>
    <dbReference type="NCBI Taxonomy" id="139723"/>
    <lineage>
        <taxon>Eukaryota</taxon>
        <taxon>Metazoa</taxon>
        <taxon>Ecdysozoa</taxon>
        <taxon>Arthropoda</taxon>
        <taxon>Hexapoda</taxon>
        <taxon>Insecta</taxon>
        <taxon>Pterygota</taxon>
        <taxon>Neoptera</taxon>
        <taxon>Endopterygota</taxon>
        <taxon>Diptera</taxon>
        <taxon>Nematocera</taxon>
        <taxon>Culicoidea</taxon>
        <taxon>Culicidae</taxon>
        <taxon>Anophelinae</taxon>
        <taxon>Anopheles</taxon>
        <taxon>culicifacies species complex</taxon>
    </lineage>
</organism>
<feature type="binding site" evidence="6">
    <location>
        <position position="59"/>
    </location>
    <ligand>
        <name>Zn(2+)</name>
        <dbReference type="ChEBI" id="CHEBI:29105"/>
    </ligand>
</feature>
<dbReference type="Pfam" id="PF07776">
    <property type="entry name" value="zf-AD"/>
    <property type="match status" value="1"/>
</dbReference>
<feature type="binding site" evidence="6">
    <location>
        <position position="56"/>
    </location>
    <ligand>
        <name>Zn(2+)</name>
        <dbReference type="ChEBI" id="CHEBI:29105"/>
    </ligand>
</feature>
<keyword evidence="3 5" id="KW-0863">Zinc-finger</keyword>
<feature type="domain" description="C2H2-type" evidence="8">
    <location>
        <begin position="328"/>
        <end position="355"/>
    </location>
</feature>
<dbReference type="Proteomes" id="UP000075883">
    <property type="component" value="Unassembled WGS sequence"/>
</dbReference>
<keyword evidence="1 6" id="KW-0479">Metal-binding</keyword>
<dbReference type="PANTHER" id="PTHR24409">
    <property type="entry name" value="ZINC FINGER PROTEIN 142"/>
    <property type="match status" value="1"/>
</dbReference>
<dbReference type="PANTHER" id="PTHR24409:SF295">
    <property type="entry name" value="AZ2-RELATED"/>
    <property type="match status" value="1"/>
</dbReference>
<dbReference type="InterPro" id="IPR012934">
    <property type="entry name" value="Znf_AD"/>
</dbReference>
<accession>A0A182MUT1</accession>
<dbReference type="STRING" id="139723.A0A182MUT1"/>
<dbReference type="EMBL" id="AXCM01000624">
    <property type="status" value="NOT_ANNOTATED_CDS"/>
    <property type="molecule type" value="Genomic_DNA"/>
</dbReference>
<keyword evidence="11" id="KW-1185">Reference proteome</keyword>
<keyword evidence="4 6" id="KW-0862">Zinc</keyword>
<dbReference type="SMART" id="SM00355">
    <property type="entry name" value="ZnF_C2H2"/>
    <property type="match status" value="5"/>
</dbReference>
<feature type="domain" description="C2H2-type" evidence="8">
    <location>
        <begin position="356"/>
        <end position="383"/>
    </location>
</feature>
<sequence length="418" mass="47492">MASFGASCCRLCLNNPPPESLVFSVFDTFQGNVLSELIDELFNIKVLADDRLLSLCLECVNRINTVHKIKQLFVENDRKLHELHQTNLPPSDAFVEEFVYTTFPTETLDNSTSNNKDEGSAFGRMVEIEQINVATITHAQPCTASVRISTDEETNDTTTGPCCDTEDNEDTKINSKHGDESPSSTTNIRPSGQPSMQLPRNKCYFCGVTFESSLKFTQHLPSHFNDVPYTCTECNGLVFKTVREASKHISYHDATERPFQCRICTLRFPTRMNSLTHERKMHRLKLKRMEAKQTNGSAIKRNTSGRRTKPMCAKDQKRPKTTEKLAQHSCEMCDKKFTAKKNLTRHLMIHTGEKPFKCDRCDRSFRQAGELKKHRNVHFAKQPASKAQQTNSNKATGRPTRPVSVPRDRPSARIKEQT</sequence>
<feature type="compositionally biased region" description="Basic and acidic residues" evidence="7">
    <location>
        <begin position="406"/>
        <end position="418"/>
    </location>
</feature>
<evidence type="ECO:0000256" key="4">
    <source>
        <dbReference type="ARBA" id="ARBA00022833"/>
    </source>
</evidence>
<dbReference type="SMART" id="SM00868">
    <property type="entry name" value="zf-AD"/>
    <property type="match status" value="1"/>
</dbReference>
<dbReference type="PROSITE" id="PS50157">
    <property type="entry name" value="ZINC_FINGER_C2H2_2"/>
    <property type="match status" value="3"/>
</dbReference>
<dbReference type="GO" id="GO:0008270">
    <property type="term" value="F:zinc ion binding"/>
    <property type="evidence" value="ECO:0007669"/>
    <property type="project" value="UniProtKB-UniRule"/>
</dbReference>
<protein>
    <recommendedName>
        <fullName evidence="12">Protein krueppel</fullName>
    </recommendedName>
</protein>
<dbReference type="EnsemblMetazoa" id="ACUA026751-RA">
    <property type="protein sequence ID" value="ACUA026751-PA"/>
    <property type="gene ID" value="ACUA026751"/>
</dbReference>
<dbReference type="GO" id="GO:0000977">
    <property type="term" value="F:RNA polymerase II transcription regulatory region sequence-specific DNA binding"/>
    <property type="evidence" value="ECO:0007669"/>
    <property type="project" value="TreeGrafter"/>
</dbReference>
<dbReference type="InterPro" id="IPR013087">
    <property type="entry name" value="Znf_C2H2_type"/>
</dbReference>
<evidence type="ECO:0008006" key="12">
    <source>
        <dbReference type="Google" id="ProtNLM"/>
    </source>
</evidence>
<evidence type="ECO:0000256" key="6">
    <source>
        <dbReference type="PROSITE-ProRule" id="PRU01263"/>
    </source>
</evidence>
<evidence type="ECO:0000256" key="2">
    <source>
        <dbReference type="ARBA" id="ARBA00022737"/>
    </source>
</evidence>
<dbReference type="FunFam" id="3.30.160.60:FF:000557">
    <property type="entry name" value="zinc finger and SCAN domain-containing protein 29"/>
    <property type="match status" value="1"/>
</dbReference>
<evidence type="ECO:0000256" key="5">
    <source>
        <dbReference type="PROSITE-ProRule" id="PRU00042"/>
    </source>
</evidence>
<evidence type="ECO:0000256" key="1">
    <source>
        <dbReference type="ARBA" id="ARBA00022723"/>
    </source>
</evidence>
<dbReference type="GO" id="GO:0005634">
    <property type="term" value="C:nucleus"/>
    <property type="evidence" value="ECO:0007669"/>
    <property type="project" value="InterPro"/>
</dbReference>
<feature type="compositionally biased region" description="Polar residues" evidence="7">
    <location>
        <begin position="181"/>
        <end position="195"/>
    </location>
</feature>
<reference evidence="10" key="2">
    <citation type="submission" date="2020-05" db="UniProtKB">
        <authorList>
            <consortium name="EnsemblMetazoa"/>
        </authorList>
    </citation>
    <scope>IDENTIFICATION</scope>
    <source>
        <strain evidence="10">A-37</strain>
    </source>
</reference>
<dbReference type="Pfam" id="PF00096">
    <property type="entry name" value="zf-C2H2"/>
    <property type="match status" value="2"/>
</dbReference>
<feature type="compositionally biased region" description="Basic and acidic residues" evidence="7">
    <location>
        <begin position="170"/>
        <end position="180"/>
    </location>
</feature>
<dbReference type="SUPFAM" id="SSF57716">
    <property type="entry name" value="Glucocorticoid receptor-like (DNA-binding domain)"/>
    <property type="match status" value="1"/>
</dbReference>
<evidence type="ECO:0000259" key="9">
    <source>
        <dbReference type="PROSITE" id="PS51915"/>
    </source>
</evidence>
<dbReference type="PROSITE" id="PS51915">
    <property type="entry name" value="ZAD"/>
    <property type="match status" value="1"/>
</dbReference>
<proteinExistence type="predicted"/>
<evidence type="ECO:0000259" key="8">
    <source>
        <dbReference type="PROSITE" id="PS50157"/>
    </source>
</evidence>
<evidence type="ECO:0000256" key="3">
    <source>
        <dbReference type="ARBA" id="ARBA00022771"/>
    </source>
</evidence>
<name>A0A182MUT1_9DIPT</name>
<dbReference type="VEuPathDB" id="VectorBase:ACUA026751"/>
<feature type="domain" description="C2H2-type" evidence="8">
    <location>
        <begin position="201"/>
        <end position="228"/>
    </location>
</feature>
<reference evidence="11" key="1">
    <citation type="submission" date="2013-09" db="EMBL/GenBank/DDBJ databases">
        <title>The Genome Sequence of Anopheles culicifacies species A.</title>
        <authorList>
            <consortium name="The Broad Institute Genomics Platform"/>
            <person name="Neafsey D.E."/>
            <person name="Besansky N."/>
            <person name="Howell P."/>
            <person name="Walton C."/>
            <person name="Young S.K."/>
            <person name="Zeng Q."/>
            <person name="Gargeya S."/>
            <person name="Fitzgerald M."/>
            <person name="Haas B."/>
            <person name="Abouelleil A."/>
            <person name="Allen A.W."/>
            <person name="Alvarado L."/>
            <person name="Arachchi H.M."/>
            <person name="Berlin A.M."/>
            <person name="Chapman S.B."/>
            <person name="Gainer-Dewar J."/>
            <person name="Goldberg J."/>
            <person name="Griggs A."/>
            <person name="Gujja S."/>
            <person name="Hansen M."/>
            <person name="Howarth C."/>
            <person name="Imamovic A."/>
            <person name="Ireland A."/>
            <person name="Larimer J."/>
            <person name="McCowan C."/>
            <person name="Murphy C."/>
            <person name="Pearson M."/>
            <person name="Poon T.W."/>
            <person name="Priest M."/>
            <person name="Roberts A."/>
            <person name="Saif S."/>
            <person name="Shea T."/>
            <person name="Sisk P."/>
            <person name="Sykes S."/>
            <person name="Wortman J."/>
            <person name="Nusbaum C."/>
            <person name="Birren B."/>
        </authorList>
    </citation>
    <scope>NUCLEOTIDE SEQUENCE [LARGE SCALE GENOMIC DNA]</scope>
    <source>
        <strain evidence="11">A-37</strain>
    </source>
</reference>